<evidence type="ECO:0000313" key="4">
    <source>
        <dbReference type="Proteomes" id="UP000054166"/>
    </source>
</evidence>
<dbReference type="InterPro" id="IPR011320">
    <property type="entry name" value="RNase_H1_N"/>
</dbReference>
<keyword evidence="4" id="KW-1185">Reference proteome</keyword>
<reference evidence="4" key="2">
    <citation type="submission" date="2015-01" db="EMBL/GenBank/DDBJ databases">
        <title>Evolutionary Origins and Diversification of the Mycorrhizal Mutualists.</title>
        <authorList>
            <consortium name="DOE Joint Genome Institute"/>
            <consortium name="Mycorrhizal Genomics Consortium"/>
            <person name="Kohler A."/>
            <person name="Kuo A."/>
            <person name="Nagy L.G."/>
            <person name="Floudas D."/>
            <person name="Copeland A."/>
            <person name="Barry K.W."/>
            <person name="Cichocki N."/>
            <person name="Veneault-Fourrey C."/>
            <person name="LaButti K."/>
            <person name="Lindquist E.A."/>
            <person name="Lipzen A."/>
            <person name="Lundell T."/>
            <person name="Morin E."/>
            <person name="Murat C."/>
            <person name="Riley R."/>
            <person name="Ohm R."/>
            <person name="Sun H."/>
            <person name="Tunlid A."/>
            <person name="Henrissat B."/>
            <person name="Grigoriev I.V."/>
            <person name="Hibbett D.S."/>
            <person name="Martin F."/>
        </authorList>
    </citation>
    <scope>NUCLEOTIDE SEQUENCE [LARGE SCALE GENOMIC DNA]</scope>
    <source>
        <strain evidence="4">F 1598</strain>
    </source>
</reference>
<dbReference type="InterPro" id="IPR037056">
    <property type="entry name" value="RNase_H1_N_sf"/>
</dbReference>
<evidence type="ECO:0000313" key="3">
    <source>
        <dbReference type="EMBL" id="KIM71601.1"/>
    </source>
</evidence>
<dbReference type="InterPro" id="IPR009027">
    <property type="entry name" value="Ribosomal_bL9/RNase_H1_N"/>
</dbReference>
<feature type="compositionally biased region" description="Polar residues" evidence="1">
    <location>
        <begin position="38"/>
        <end position="51"/>
    </location>
</feature>
<sequence>MTLIYSDALRDDEDICNLLAAISLGDRPPAERPPPGPSHTNHTPSRNNVGRQASIPRAIQPLHPPAPGARDHVYNVPSGKRTGIRETWPDAGDATQGVPGGTVRRVQVTVPRQRRKGRRVAYVVFEGLAPNVYDTWEEVEPLVKRVPGNIHQGFDSRLEAERAYVVAYALGALRVLRARGDASQALARAIPTPDAVMRAFAAASDAFLGAEWHVVFKGLRPGIYPAWNFAATQTTGISCAIYKKFPSKEEAEKAFNEARRDGFVRVLTS</sequence>
<evidence type="ECO:0000259" key="2">
    <source>
        <dbReference type="Pfam" id="PF01693"/>
    </source>
</evidence>
<name>A0A0C3EUX7_PILCF</name>
<proteinExistence type="predicted"/>
<feature type="domain" description="Ribonuclease H1 N-terminal" evidence="2">
    <location>
        <begin position="122"/>
        <end position="162"/>
    </location>
</feature>
<evidence type="ECO:0000256" key="1">
    <source>
        <dbReference type="SAM" id="MobiDB-lite"/>
    </source>
</evidence>
<dbReference type="OrthoDB" id="3254429at2759"/>
<dbReference type="SUPFAM" id="SSF55658">
    <property type="entry name" value="L9 N-domain-like"/>
    <property type="match status" value="2"/>
</dbReference>
<dbReference type="Pfam" id="PF01693">
    <property type="entry name" value="Cauli_VI"/>
    <property type="match status" value="2"/>
</dbReference>
<protein>
    <recommendedName>
        <fullName evidence="2">Ribonuclease H1 N-terminal domain-containing protein</fullName>
    </recommendedName>
</protein>
<dbReference type="InParanoid" id="A0A0C3EUX7"/>
<dbReference type="Gene3D" id="3.40.970.10">
    <property type="entry name" value="Ribonuclease H1, N-terminal domain"/>
    <property type="match status" value="2"/>
</dbReference>
<organism evidence="3 4">
    <name type="scientific">Piloderma croceum (strain F 1598)</name>
    <dbReference type="NCBI Taxonomy" id="765440"/>
    <lineage>
        <taxon>Eukaryota</taxon>
        <taxon>Fungi</taxon>
        <taxon>Dikarya</taxon>
        <taxon>Basidiomycota</taxon>
        <taxon>Agaricomycotina</taxon>
        <taxon>Agaricomycetes</taxon>
        <taxon>Agaricomycetidae</taxon>
        <taxon>Atheliales</taxon>
        <taxon>Atheliaceae</taxon>
        <taxon>Piloderma</taxon>
    </lineage>
</organism>
<dbReference type="AlphaFoldDB" id="A0A0C3EUX7"/>
<accession>A0A0C3EUX7</accession>
<reference evidence="3 4" key="1">
    <citation type="submission" date="2014-04" db="EMBL/GenBank/DDBJ databases">
        <authorList>
            <consortium name="DOE Joint Genome Institute"/>
            <person name="Kuo A."/>
            <person name="Tarkka M."/>
            <person name="Buscot F."/>
            <person name="Kohler A."/>
            <person name="Nagy L.G."/>
            <person name="Floudas D."/>
            <person name="Copeland A."/>
            <person name="Barry K.W."/>
            <person name="Cichocki N."/>
            <person name="Veneault-Fourrey C."/>
            <person name="LaButti K."/>
            <person name="Lindquist E.A."/>
            <person name="Lipzen A."/>
            <person name="Lundell T."/>
            <person name="Morin E."/>
            <person name="Murat C."/>
            <person name="Sun H."/>
            <person name="Tunlid A."/>
            <person name="Henrissat B."/>
            <person name="Grigoriev I.V."/>
            <person name="Hibbett D.S."/>
            <person name="Martin F."/>
            <person name="Nordberg H.P."/>
            <person name="Cantor M.N."/>
            <person name="Hua S.X."/>
        </authorList>
    </citation>
    <scope>NUCLEOTIDE SEQUENCE [LARGE SCALE GENOMIC DNA]</scope>
    <source>
        <strain evidence="3 4">F 1598</strain>
    </source>
</reference>
<dbReference type="Proteomes" id="UP000054166">
    <property type="component" value="Unassembled WGS sequence"/>
</dbReference>
<dbReference type="EMBL" id="KN833261">
    <property type="protein sequence ID" value="KIM71601.1"/>
    <property type="molecule type" value="Genomic_DNA"/>
</dbReference>
<feature type="domain" description="Ribonuclease H1 N-terminal" evidence="2">
    <location>
        <begin position="212"/>
        <end position="253"/>
    </location>
</feature>
<gene>
    <name evidence="3" type="ORF">PILCRDRAFT_93791</name>
</gene>
<feature type="region of interest" description="Disordered" evidence="1">
    <location>
        <begin position="25"/>
        <end position="103"/>
    </location>
</feature>
<dbReference type="HOGENOM" id="CLU_065202_0_0_1"/>